<feature type="active site" description="Proton acceptor" evidence="7">
    <location>
        <position position="19"/>
    </location>
</feature>
<dbReference type="FunFam" id="3.40.50.1470:FF:000001">
    <property type="entry name" value="Peptidyl-tRNA hydrolase"/>
    <property type="match status" value="1"/>
</dbReference>
<keyword evidence="2 7" id="KW-0820">tRNA-binding</keyword>
<evidence type="ECO:0000256" key="7">
    <source>
        <dbReference type="HAMAP-Rule" id="MF_00083"/>
    </source>
</evidence>
<dbReference type="InterPro" id="IPR001328">
    <property type="entry name" value="Pept_tRNA_hydro"/>
</dbReference>
<dbReference type="PROSITE" id="PS01195">
    <property type="entry name" value="PEPT_TRNA_HYDROL_1"/>
    <property type="match status" value="1"/>
</dbReference>
<evidence type="ECO:0000256" key="2">
    <source>
        <dbReference type="ARBA" id="ARBA00022555"/>
    </source>
</evidence>
<feature type="binding site" evidence="7">
    <location>
        <position position="66"/>
    </location>
    <ligand>
        <name>tRNA</name>
        <dbReference type="ChEBI" id="CHEBI:17843"/>
    </ligand>
</feature>
<dbReference type="HAMAP" id="MF_00083">
    <property type="entry name" value="Pept_tRNA_hydro_bact"/>
    <property type="match status" value="1"/>
</dbReference>
<dbReference type="GO" id="GO:0004045">
    <property type="term" value="F:peptidyl-tRNA hydrolase activity"/>
    <property type="evidence" value="ECO:0007669"/>
    <property type="project" value="UniProtKB-UniRule"/>
</dbReference>
<evidence type="ECO:0000256" key="8">
    <source>
        <dbReference type="RuleBase" id="RU000673"/>
    </source>
</evidence>
<name>A0A2H0KFW0_9BACT</name>
<dbReference type="GO" id="GO:0072344">
    <property type="term" value="P:rescue of stalled ribosome"/>
    <property type="evidence" value="ECO:0007669"/>
    <property type="project" value="UniProtKB-UniRule"/>
</dbReference>
<feature type="binding site" evidence="7">
    <location>
        <position position="68"/>
    </location>
    <ligand>
        <name>tRNA</name>
        <dbReference type="ChEBI" id="CHEBI:17843"/>
    </ligand>
</feature>
<comment type="function">
    <text evidence="7">Hydrolyzes ribosome-free peptidyl-tRNAs (with 1 or more amino acids incorporated), which drop off the ribosome during protein synthesis, or as a result of ribosome stalling.</text>
</comment>
<evidence type="ECO:0000313" key="11">
    <source>
        <dbReference type="Proteomes" id="UP000231371"/>
    </source>
</evidence>
<sequence length="187" mass="20949">MILIVGLGNPGTKYENTRHNVGFMAVDLLLKKLTSVEGSIWEENKKFNCLVAKIDKELVLAKPLSFMNASGEAVGKLMRFFKVTTFGLYVIHDDIDLPLEKIKITHGHGSAGHKGVDSIIENLKSNNFVRIRVGIGSDKRLSTEKFVLSEFKEREKSKIKRAVKKAQEAMEFILKNGVERAASQFNL</sequence>
<dbReference type="GO" id="GO:0005737">
    <property type="term" value="C:cytoplasm"/>
    <property type="evidence" value="ECO:0007669"/>
    <property type="project" value="UniProtKB-SubCell"/>
</dbReference>
<keyword evidence="7" id="KW-0963">Cytoplasm</keyword>
<comment type="subunit">
    <text evidence="7">Monomer.</text>
</comment>
<dbReference type="EMBL" id="PCVI01000035">
    <property type="protein sequence ID" value="PIQ70115.1"/>
    <property type="molecule type" value="Genomic_DNA"/>
</dbReference>
<comment type="caution">
    <text evidence="10">The sequence shown here is derived from an EMBL/GenBank/DDBJ whole genome shotgun (WGS) entry which is preliminary data.</text>
</comment>
<feature type="site" description="Discriminates between blocked and unblocked aminoacyl-tRNA" evidence="7">
    <location>
        <position position="9"/>
    </location>
</feature>
<feature type="site" description="Stabilizes the basic form of H active site to accept a proton" evidence="7">
    <location>
        <position position="93"/>
    </location>
</feature>
<dbReference type="Proteomes" id="UP000231371">
    <property type="component" value="Unassembled WGS sequence"/>
</dbReference>
<gene>
    <name evidence="7" type="primary">pth</name>
    <name evidence="10" type="ORF">COV89_02260</name>
</gene>
<keyword evidence="3 7" id="KW-0378">Hydrolase</keyword>
<comment type="subcellular location">
    <subcellularLocation>
        <location evidence="7">Cytoplasm</location>
    </subcellularLocation>
</comment>
<dbReference type="InterPro" id="IPR036416">
    <property type="entry name" value="Pept_tRNA_hydro_sf"/>
</dbReference>
<comment type="catalytic activity">
    <reaction evidence="7 8">
        <text>an N-acyl-L-alpha-aminoacyl-tRNA + H2O = an N-acyl-L-amino acid + a tRNA + H(+)</text>
        <dbReference type="Rhea" id="RHEA:54448"/>
        <dbReference type="Rhea" id="RHEA-COMP:10123"/>
        <dbReference type="Rhea" id="RHEA-COMP:13883"/>
        <dbReference type="ChEBI" id="CHEBI:15377"/>
        <dbReference type="ChEBI" id="CHEBI:15378"/>
        <dbReference type="ChEBI" id="CHEBI:59874"/>
        <dbReference type="ChEBI" id="CHEBI:78442"/>
        <dbReference type="ChEBI" id="CHEBI:138191"/>
        <dbReference type="EC" id="3.1.1.29"/>
    </reaction>
</comment>
<proteinExistence type="inferred from homology"/>
<comment type="caution">
    <text evidence="7">Lacks conserved residue(s) required for the propagation of feature annotation.</text>
</comment>
<feature type="binding site" evidence="7">
    <location>
        <position position="14"/>
    </location>
    <ligand>
        <name>tRNA</name>
        <dbReference type="ChEBI" id="CHEBI:17843"/>
    </ligand>
</feature>
<dbReference type="GO" id="GO:0000049">
    <property type="term" value="F:tRNA binding"/>
    <property type="evidence" value="ECO:0007669"/>
    <property type="project" value="UniProtKB-UniRule"/>
</dbReference>
<comment type="function">
    <text evidence="7">Catalyzes the release of premature peptidyl moieties from peptidyl-tRNA molecules trapped in stalled 50S ribosomal subunits, and thus maintains levels of free tRNAs and 50S ribosomes.</text>
</comment>
<reference evidence="10 11" key="1">
    <citation type="submission" date="2017-09" db="EMBL/GenBank/DDBJ databases">
        <title>Depth-based differentiation of microbial function through sediment-hosted aquifers and enrichment of novel symbionts in the deep terrestrial subsurface.</title>
        <authorList>
            <person name="Probst A.J."/>
            <person name="Ladd B."/>
            <person name="Jarett J.K."/>
            <person name="Geller-Mcgrath D.E."/>
            <person name="Sieber C.M."/>
            <person name="Emerson J.B."/>
            <person name="Anantharaman K."/>
            <person name="Thomas B.C."/>
            <person name="Malmstrom R."/>
            <person name="Stieglmeier M."/>
            <person name="Klingl A."/>
            <person name="Woyke T."/>
            <person name="Ryan C.M."/>
            <person name="Banfield J.F."/>
        </authorList>
    </citation>
    <scope>NUCLEOTIDE SEQUENCE [LARGE SCALE GENOMIC DNA]</scope>
    <source>
        <strain evidence="10">CG11_big_fil_rev_8_21_14_0_20_40_12</strain>
    </source>
</reference>
<dbReference type="GO" id="GO:0006515">
    <property type="term" value="P:protein quality control for misfolded or incompletely synthesized proteins"/>
    <property type="evidence" value="ECO:0007669"/>
    <property type="project" value="UniProtKB-UniRule"/>
</dbReference>
<evidence type="ECO:0000256" key="9">
    <source>
        <dbReference type="RuleBase" id="RU004320"/>
    </source>
</evidence>
<dbReference type="PANTHER" id="PTHR17224">
    <property type="entry name" value="PEPTIDYL-TRNA HYDROLASE"/>
    <property type="match status" value="1"/>
</dbReference>
<dbReference type="PANTHER" id="PTHR17224:SF1">
    <property type="entry name" value="PEPTIDYL-TRNA HYDROLASE"/>
    <property type="match status" value="1"/>
</dbReference>
<protein>
    <recommendedName>
        <fullName evidence="6 7">Peptidyl-tRNA hydrolase</fullName>
        <shortName evidence="7">Pth</shortName>
        <ecNumber evidence="1 7">3.1.1.29</ecNumber>
    </recommendedName>
</protein>
<evidence type="ECO:0000256" key="5">
    <source>
        <dbReference type="ARBA" id="ARBA00038063"/>
    </source>
</evidence>
<organism evidence="10 11">
    <name type="scientific">Candidatus Shapirobacteria bacterium CG11_big_fil_rev_8_21_14_0_20_40_12</name>
    <dbReference type="NCBI Taxonomy" id="1974889"/>
    <lineage>
        <taxon>Bacteria</taxon>
        <taxon>Candidatus Shapironibacteriota</taxon>
    </lineage>
</organism>
<dbReference type="InterPro" id="IPR018171">
    <property type="entry name" value="Pept_tRNA_hydro_CS"/>
</dbReference>
<dbReference type="Pfam" id="PF01195">
    <property type="entry name" value="Pept_tRNA_hydro"/>
    <property type="match status" value="1"/>
</dbReference>
<dbReference type="Gene3D" id="3.40.50.1470">
    <property type="entry name" value="Peptidyl-tRNA hydrolase"/>
    <property type="match status" value="1"/>
</dbReference>
<dbReference type="CDD" id="cd00462">
    <property type="entry name" value="PTH"/>
    <property type="match status" value="1"/>
</dbReference>
<dbReference type="AlphaFoldDB" id="A0A2H0KFW0"/>
<evidence type="ECO:0000256" key="4">
    <source>
        <dbReference type="ARBA" id="ARBA00022884"/>
    </source>
</evidence>
<accession>A0A2H0KFW0</accession>
<evidence type="ECO:0000256" key="3">
    <source>
        <dbReference type="ARBA" id="ARBA00022801"/>
    </source>
</evidence>
<comment type="similarity">
    <text evidence="5 7 9">Belongs to the PTH family.</text>
</comment>
<dbReference type="SUPFAM" id="SSF53178">
    <property type="entry name" value="Peptidyl-tRNA hydrolase-like"/>
    <property type="match status" value="1"/>
</dbReference>
<evidence type="ECO:0000256" key="6">
    <source>
        <dbReference type="ARBA" id="ARBA00050038"/>
    </source>
</evidence>
<dbReference type="EC" id="3.1.1.29" evidence="1 7"/>
<dbReference type="NCBIfam" id="TIGR00447">
    <property type="entry name" value="pth"/>
    <property type="match status" value="1"/>
</dbReference>
<evidence type="ECO:0000256" key="1">
    <source>
        <dbReference type="ARBA" id="ARBA00013260"/>
    </source>
</evidence>
<evidence type="ECO:0000313" key="10">
    <source>
        <dbReference type="EMBL" id="PIQ70115.1"/>
    </source>
</evidence>
<keyword evidence="4 7" id="KW-0694">RNA-binding</keyword>